<dbReference type="EMBL" id="CP076022">
    <property type="protein sequence ID" value="QWC09803.1"/>
    <property type="molecule type" value="Genomic_DNA"/>
</dbReference>
<dbReference type="PRINTS" id="PR00469">
    <property type="entry name" value="PNDRDTASEII"/>
</dbReference>
<name>A0A975M4G1_9MICC</name>
<dbReference type="SUPFAM" id="SSF51905">
    <property type="entry name" value="FAD/NAD(P)-binding domain"/>
    <property type="match status" value="1"/>
</dbReference>
<reference evidence="5 6" key="1">
    <citation type="submission" date="2021-05" db="EMBL/GenBank/DDBJ databases">
        <title>Novel species in genus Arthrobacter.</title>
        <authorList>
            <person name="Zhang G."/>
        </authorList>
    </citation>
    <scope>NUCLEOTIDE SEQUENCE [LARGE SCALE GENOMIC DNA]</scope>
    <source>
        <strain evidence="6">zg-ZUI227</strain>
    </source>
</reference>
<keyword evidence="6" id="KW-1185">Reference proteome</keyword>
<dbReference type="Gene3D" id="3.50.50.60">
    <property type="entry name" value="FAD/NAD(P)-binding domain"/>
    <property type="match status" value="2"/>
</dbReference>
<feature type="domain" description="FAD/NAD(P)-binding" evidence="4">
    <location>
        <begin position="12"/>
        <end position="292"/>
    </location>
</feature>
<gene>
    <name evidence="5" type="ORF">KKR91_15290</name>
</gene>
<dbReference type="RefSeq" id="WP_210227548.1">
    <property type="nucleotide sequence ID" value="NZ_CP076022.1"/>
</dbReference>
<dbReference type="InterPro" id="IPR023753">
    <property type="entry name" value="FAD/NAD-binding_dom"/>
</dbReference>
<dbReference type="InterPro" id="IPR036188">
    <property type="entry name" value="FAD/NAD-bd_sf"/>
</dbReference>
<dbReference type="Proteomes" id="UP000676885">
    <property type="component" value="Chromosome"/>
</dbReference>
<dbReference type="GO" id="GO:0004791">
    <property type="term" value="F:thioredoxin-disulfide reductase (NADPH) activity"/>
    <property type="evidence" value="ECO:0007669"/>
    <property type="project" value="UniProtKB-EC"/>
</dbReference>
<dbReference type="KEGG" id="ajg:KKR91_15290"/>
<evidence type="ECO:0000256" key="3">
    <source>
        <dbReference type="ARBA" id="ARBA00048132"/>
    </source>
</evidence>
<accession>A0A975M4G1</accession>
<evidence type="ECO:0000313" key="5">
    <source>
        <dbReference type="EMBL" id="QWC09803.1"/>
    </source>
</evidence>
<proteinExistence type="predicted"/>
<comment type="catalytic activity">
    <reaction evidence="3">
        <text>[thioredoxin]-dithiol + NADP(+) = [thioredoxin]-disulfide + NADPH + H(+)</text>
        <dbReference type="Rhea" id="RHEA:20345"/>
        <dbReference type="Rhea" id="RHEA-COMP:10698"/>
        <dbReference type="Rhea" id="RHEA-COMP:10700"/>
        <dbReference type="ChEBI" id="CHEBI:15378"/>
        <dbReference type="ChEBI" id="CHEBI:29950"/>
        <dbReference type="ChEBI" id="CHEBI:50058"/>
        <dbReference type="ChEBI" id="CHEBI:57783"/>
        <dbReference type="ChEBI" id="CHEBI:58349"/>
        <dbReference type="EC" id="1.8.1.9"/>
    </reaction>
</comment>
<dbReference type="InterPro" id="IPR050097">
    <property type="entry name" value="Ferredoxin-NADP_redctase_2"/>
</dbReference>
<evidence type="ECO:0000256" key="1">
    <source>
        <dbReference type="ARBA" id="ARBA00022630"/>
    </source>
</evidence>
<organism evidence="5 6">
    <name type="scientific">Arthrobacter jiangjiafuii</name>
    <dbReference type="NCBI Taxonomy" id="2817475"/>
    <lineage>
        <taxon>Bacteria</taxon>
        <taxon>Bacillati</taxon>
        <taxon>Actinomycetota</taxon>
        <taxon>Actinomycetes</taxon>
        <taxon>Micrococcales</taxon>
        <taxon>Micrococcaceae</taxon>
        <taxon>Arthrobacter</taxon>
    </lineage>
</organism>
<keyword evidence="2" id="KW-0560">Oxidoreductase</keyword>
<dbReference type="PANTHER" id="PTHR48105">
    <property type="entry name" value="THIOREDOXIN REDUCTASE 1-RELATED-RELATED"/>
    <property type="match status" value="1"/>
</dbReference>
<dbReference type="AlphaFoldDB" id="A0A975M4G1"/>
<dbReference type="PRINTS" id="PR00368">
    <property type="entry name" value="FADPNR"/>
</dbReference>
<evidence type="ECO:0000313" key="6">
    <source>
        <dbReference type="Proteomes" id="UP000676885"/>
    </source>
</evidence>
<dbReference type="Pfam" id="PF07992">
    <property type="entry name" value="Pyr_redox_2"/>
    <property type="match status" value="1"/>
</dbReference>
<evidence type="ECO:0000256" key="2">
    <source>
        <dbReference type="ARBA" id="ARBA00023002"/>
    </source>
</evidence>
<sequence length="331" mass="33555">MTSASDADSTCYDAVIIGGGIAGLTAATVLGRARRRVAVIDAGHPRNAPAGHVHGFPSRDGVTPAELLRLCRQDLEQYDVDLLSGQATHVGEGGPESGDGGRSVVLADGRVLQGRQVVIAAGLRDVLPDVAGAAECWGKSLLQCPYCHGWEIAGQPLAVLGTAESSAHHALLVSTFSPDVTLILDDKVELPAEDARSLAAMGVTVVPGTAAELRVTDGELSAVVLSDGRSVPCRAVFCEPEATVDPALAGTPGCRLTADGCIETDAEGRTGADRVWAVGNVTDPSSQVVAAAGDAYRLAVALNAALLEEDIAAALSSAPTVSAGEPAAATL</sequence>
<protein>
    <submittedName>
        <fullName evidence="5">NAD(P)/FAD-dependent oxidoreductase</fullName>
    </submittedName>
</protein>
<evidence type="ECO:0000259" key="4">
    <source>
        <dbReference type="Pfam" id="PF07992"/>
    </source>
</evidence>
<keyword evidence="1" id="KW-0285">Flavoprotein</keyword>